<keyword evidence="2" id="KW-1185">Reference proteome</keyword>
<accession>A0ABS2HPH3</accession>
<dbReference type="RefSeq" id="WP_205159291.1">
    <property type="nucleotide sequence ID" value="NZ_JAFEUM010000006.1"/>
</dbReference>
<name>A0ABS2HPH3_9VIBR</name>
<protein>
    <submittedName>
        <fullName evidence="1">Uncharacterized protein</fullName>
    </submittedName>
</protein>
<reference evidence="1 2" key="1">
    <citation type="submission" date="2021-02" db="EMBL/GenBank/DDBJ databases">
        <authorList>
            <person name="Park J.-S."/>
        </authorList>
    </citation>
    <scope>NUCLEOTIDE SEQUENCE [LARGE SCALE GENOMIC DNA]</scope>
    <source>
        <strain evidence="1 2">188UL20-2</strain>
    </source>
</reference>
<sequence>MVNSARLELGSASLIWAVVIVIAATLNSSKLCASAVEENELTPSTVVPLSPFRLPNQVVLTVDTSRSHRVDAAAAKKASCDAQVQQWQAFAAGYELVATLQKNSSWSAVIKWDAHRYQWVKEGEHVASESAWVSVIAEGTALLTRNVWQEGCIATSVSYLLRYKAQP</sequence>
<organism evidence="1 2">
    <name type="scientific">Vibrio ulleungensis</name>
    <dbReference type="NCBI Taxonomy" id="2807619"/>
    <lineage>
        <taxon>Bacteria</taxon>
        <taxon>Pseudomonadati</taxon>
        <taxon>Pseudomonadota</taxon>
        <taxon>Gammaproteobacteria</taxon>
        <taxon>Vibrionales</taxon>
        <taxon>Vibrionaceae</taxon>
        <taxon>Vibrio</taxon>
    </lineage>
</organism>
<dbReference type="Proteomes" id="UP000809621">
    <property type="component" value="Unassembled WGS sequence"/>
</dbReference>
<proteinExistence type="predicted"/>
<gene>
    <name evidence="1" type="ORF">JQC93_15415</name>
</gene>
<evidence type="ECO:0000313" key="2">
    <source>
        <dbReference type="Proteomes" id="UP000809621"/>
    </source>
</evidence>
<dbReference type="EMBL" id="JAFEUM010000006">
    <property type="protein sequence ID" value="MBM7037797.1"/>
    <property type="molecule type" value="Genomic_DNA"/>
</dbReference>
<evidence type="ECO:0000313" key="1">
    <source>
        <dbReference type="EMBL" id="MBM7037797.1"/>
    </source>
</evidence>
<comment type="caution">
    <text evidence="1">The sequence shown here is derived from an EMBL/GenBank/DDBJ whole genome shotgun (WGS) entry which is preliminary data.</text>
</comment>